<accession>A0A1K1RX15</accession>
<dbReference type="AlphaFoldDB" id="A0A1K1RX15"/>
<evidence type="ECO:0000259" key="3">
    <source>
        <dbReference type="Pfam" id="PF16344"/>
    </source>
</evidence>
<dbReference type="GO" id="GO:0016989">
    <property type="term" value="F:sigma factor antagonist activity"/>
    <property type="evidence" value="ECO:0007669"/>
    <property type="project" value="TreeGrafter"/>
</dbReference>
<dbReference type="Gene3D" id="3.55.50.30">
    <property type="match status" value="1"/>
</dbReference>
<proteinExistence type="predicted"/>
<keyword evidence="1" id="KW-1133">Transmembrane helix</keyword>
<gene>
    <name evidence="4" type="ORF">SAMN02927921_04103</name>
</gene>
<dbReference type="Proteomes" id="UP000182248">
    <property type="component" value="Unassembled WGS sequence"/>
</dbReference>
<dbReference type="OrthoDB" id="704021at2"/>
<dbReference type="EMBL" id="FPJE01000038">
    <property type="protein sequence ID" value="SFW76319.1"/>
    <property type="molecule type" value="Genomic_DNA"/>
</dbReference>
<dbReference type="PANTHER" id="PTHR30273">
    <property type="entry name" value="PERIPLASMIC SIGNAL SENSOR AND SIGMA FACTOR ACTIVATOR FECR-RELATED"/>
    <property type="match status" value="1"/>
</dbReference>
<evidence type="ECO:0000313" key="5">
    <source>
        <dbReference type="Proteomes" id="UP000182248"/>
    </source>
</evidence>
<dbReference type="Gene3D" id="2.60.120.1440">
    <property type="match status" value="1"/>
</dbReference>
<feature type="transmembrane region" description="Helical" evidence="1">
    <location>
        <begin position="101"/>
        <end position="119"/>
    </location>
</feature>
<dbReference type="RefSeq" id="WP_072319327.1">
    <property type="nucleotide sequence ID" value="NZ_FPJE01000038.1"/>
</dbReference>
<evidence type="ECO:0000256" key="1">
    <source>
        <dbReference type="SAM" id="Phobius"/>
    </source>
</evidence>
<protein>
    <submittedName>
        <fullName evidence="4">FecR family protein</fullName>
    </submittedName>
</protein>
<dbReference type="PANTHER" id="PTHR30273:SF2">
    <property type="entry name" value="PROTEIN FECR"/>
    <property type="match status" value="1"/>
</dbReference>
<keyword evidence="5" id="KW-1185">Reference proteome</keyword>
<dbReference type="InterPro" id="IPR012373">
    <property type="entry name" value="Ferrdict_sens_TM"/>
</dbReference>
<keyword evidence="1" id="KW-0472">Membrane</keyword>
<feature type="domain" description="Protein FecR C-terminal" evidence="3">
    <location>
        <begin position="333"/>
        <end position="400"/>
    </location>
</feature>
<reference evidence="4 5" key="1">
    <citation type="submission" date="2016-11" db="EMBL/GenBank/DDBJ databases">
        <authorList>
            <person name="Jaros S."/>
            <person name="Januszkiewicz K."/>
            <person name="Wedrychowicz H."/>
        </authorList>
    </citation>
    <scope>NUCLEOTIDE SEQUENCE [LARGE SCALE GENOMIC DNA]</scope>
    <source>
        <strain evidence="4 5">CGMCC 1.12145</strain>
    </source>
</reference>
<organism evidence="4 5">
    <name type="scientific">Sinomicrobium oceani</name>
    <dbReference type="NCBI Taxonomy" id="1150368"/>
    <lineage>
        <taxon>Bacteria</taxon>
        <taxon>Pseudomonadati</taxon>
        <taxon>Bacteroidota</taxon>
        <taxon>Flavobacteriia</taxon>
        <taxon>Flavobacteriales</taxon>
        <taxon>Flavobacteriaceae</taxon>
        <taxon>Sinomicrobium</taxon>
    </lineage>
</organism>
<dbReference type="Pfam" id="PF04773">
    <property type="entry name" value="FecR"/>
    <property type="match status" value="1"/>
</dbReference>
<keyword evidence="1" id="KW-0812">Transmembrane</keyword>
<dbReference type="Pfam" id="PF16344">
    <property type="entry name" value="FecR_C"/>
    <property type="match status" value="1"/>
</dbReference>
<dbReference type="InterPro" id="IPR032508">
    <property type="entry name" value="FecR_C"/>
</dbReference>
<name>A0A1K1RX15_9FLAO</name>
<feature type="domain" description="FecR protein" evidence="2">
    <location>
        <begin position="195"/>
        <end position="286"/>
    </location>
</feature>
<dbReference type="InterPro" id="IPR006860">
    <property type="entry name" value="FecR"/>
</dbReference>
<sequence>MTYKDYSSEDFAKDHYFQKWVLEKDTITANFWNNWLAQHPEKKEVVETAMDMVRLLARDEDDPTPHEKDRIWMEIIEKRNIREKGRMNRPKSIFGKTGKRFLKVAAVIIPLVALAYGAYQLDLLGNKGSMTLDPNRITLELQDGTIKVMDEEASGLITTGDGKALGKQDKNILTYQRSKDDVTEELVYNELTVPYGKNFELVLSDGSHIYLNAGSKLRYPVQFPQGKPRNVFLDGEAFFDVARDSTRSQFTVVTDMLNTQVYGTRFNVSSYKDENNTFTVLEEGSVGVYQPNSPKKEDPVKIVPGQRAVFEDGNIHVENVDIRKYTAWIDGELYFLDDRFELILKELERRFNVKIENRYPEISDFEFTGTFVGKSAEEILKMFQYHTTFDYEKEGNTITIQKPQPMTE</sequence>
<evidence type="ECO:0000259" key="2">
    <source>
        <dbReference type="Pfam" id="PF04773"/>
    </source>
</evidence>
<evidence type="ECO:0000313" key="4">
    <source>
        <dbReference type="EMBL" id="SFW76319.1"/>
    </source>
</evidence>
<dbReference type="STRING" id="1150368.SAMN02927921_04103"/>